<evidence type="ECO:0000256" key="2">
    <source>
        <dbReference type="SAM" id="Phobius"/>
    </source>
</evidence>
<protein>
    <submittedName>
        <fullName evidence="3">Uncharacterized protein</fullName>
    </submittedName>
</protein>
<dbReference type="RefSeq" id="XP_052942774.1">
    <property type="nucleotide sequence ID" value="XM_053091074.1"/>
</dbReference>
<dbReference type="Proteomes" id="UP001164286">
    <property type="component" value="Unassembled WGS sequence"/>
</dbReference>
<evidence type="ECO:0000313" key="3">
    <source>
        <dbReference type="EMBL" id="KAI9632997.1"/>
    </source>
</evidence>
<organism evidence="3 4">
    <name type="scientific">Dioszegia hungarica</name>
    <dbReference type="NCBI Taxonomy" id="4972"/>
    <lineage>
        <taxon>Eukaryota</taxon>
        <taxon>Fungi</taxon>
        <taxon>Dikarya</taxon>
        <taxon>Basidiomycota</taxon>
        <taxon>Agaricomycotina</taxon>
        <taxon>Tremellomycetes</taxon>
        <taxon>Tremellales</taxon>
        <taxon>Bulleribasidiaceae</taxon>
        <taxon>Dioszegia</taxon>
    </lineage>
</organism>
<evidence type="ECO:0000256" key="1">
    <source>
        <dbReference type="SAM" id="MobiDB-lite"/>
    </source>
</evidence>
<gene>
    <name evidence="3" type="ORF">MKK02DRAFT_40377</name>
</gene>
<name>A0AA38LQ88_9TREE</name>
<keyword evidence="2" id="KW-1133">Transmembrane helix</keyword>
<sequence length="70" mass="7451">MAPPEKVAGSYLGPATGRPEPPSALDFIKHQIYAPEYREGNLTIAKAIGMFAVGVFFVRSGFSSVLIPAL</sequence>
<comment type="caution">
    <text evidence="3">The sequence shown here is derived from an EMBL/GenBank/DDBJ whole genome shotgun (WGS) entry which is preliminary data.</text>
</comment>
<feature type="region of interest" description="Disordered" evidence="1">
    <location>
        <begin position="1"/>
        <end position="20"/>
    </location>
</feature>
<keyword evidence="2" id="KW-0472">Membrane</keyword>
<reference evidence="3" key="1">
    <citation type="journal article" date="2022" name="G3 (Bethesda)">
        <title>High quality genome of the basidiomycete yeast Dioszegia hungarica PDD-24b-2 isolated from cloud water.</title>
        <authorList>
            <person name="Jarrige D."/>
            <person name="Haridas S."/>
            <person name="Bleykasten-Grosshans C."/>
            <person name="Joly M."/>
            <person name="Nadalig T."/>
            <person name="Sancelme M."/>
            <person name="Vuilleumier S."/>
            <person name="Grigoriev I.V."/>
            <person name="Amato P."/>
            <person name="Bringel F."/>
        </authorList>
    </citation>
    <scope>NUCLEOTIDE SEQUENCE</scope>
    <source>
        <strain evidence="3">PDD-24b-2</strain>
    </source>
</reference>
<accession>A0AA38LQ88</accession>
<dbReference type="EMBL" id="JAKWFO010000013">
    <property type="protein sequence ID" value="KAI9632997.1"/>
    <property type="molecule type" value="Genomic_DNA"/>
</dbReference>
<dbReference type="AlphaFoldDB" id="A0AA38LQ88"/>
<keyword evidence="2" id="KW-0812">Transmembrane</keyword>
<evidence type="ECO:0000313" key="4">
    <source>
        <dbReference type="Proteomes" id="UP001164286"/>
    </source>
</evidence>
<keyword evidence="4" id="KW-1185">Reference proteome</keyword>
<feature type="transmembrane region" description="Helical" evidence="2">
    <location>
        <begin position="47"/>
        <end position="67"/>
    </location>
</feature>
<proteinExistence type="predicted"/>
<dbReference type="GeneID" id="77730279"/>